<comment type="similarity">
    <text evidence="6">Belongs to the ferredoxin--NADP reductase type 2 family.</text>
</comment>
<keyword evidence="7" id="KW-0812">Transmembrane</keyword>
<dbReference type="GO" id="GO:0050660">
    <property type="term" value="F:flavin adenine dinucleotide binding"/>
    <property type="evidence" value="ECO:0007669"/>
    <property type="project" value="UniProtKB-UniRule"/>
</dbReference>
<comment type="caution">
    <text evidence="6">Lacks conserved residue(s) required for the propagation of feature annotation.</text>
</comment>
<accession>A0AAW8TWQ9</accession>
<evidence type="ECO:0000256" key="7">
    <source>
        <dbReference type="SAM" id="Phobius"/>
    </source>
</evidence>
<gene>
    <name evidence="9" type="ORF">P7H43_00545</name>
</gene>
<evidence type="ECO:0000256" key="3">
    <source>
        <dbReference type="ARBA" id="ARBA00022827"/>
    </source>
</evidence>
<evidence type="ECO:0000256" key="4">
    <source>
        <dbReference type="ARBA" id="ARBA00022857"/>
    </source>
</evidence>
<feature type="binding site" evidence="6">
    <location>
        <position position="319"/>
    </location>
    <ligand>
        <name>FAD</name>
        <dbReference type="ChEBI" id="CHEBI:57692"/>
    </ligand>
</feature>
<dbReference type="PRINTS" id="PR00368">
    <property type="entry name" value="FADPNR"/>
</dbReference>
<evidence type="ECO:0000313" key="10">
    <source>
        <dbReference type="Proteomes" id="UP001256711"/>
    </source>
</evidence>
<keyword evidence="3 6" id="KW-0274">FAD</keyword>
<keyword evidence="7" id="KW-0472">Membrane</keyword>
<reference evidence="9" key="1">
    <citation type="submission" date="2023-03" db="EMBL/GenBank/DDBJ databases">
        <authorList>
            <person name="Shen W."/>
            <person name="Cai J."/>
        </authorList>
    </citation>
    <scope>NUCLEOTIDE SEQUENCE</scope>
    <source>
        <strain evidence="9">B226-2</strain>
    </source>
</reference>
<keyword evidence="2 6" id="KW-0285">Flavoprotein</keyword>
<dbReference type="GO" id="GO:0004324">
    <property type="term" value="F:ferredoxin-NADP+ reductase activity"/>
    <property type="evidence" value="ECO:0007669"/>
    <property type="project" value="UniProtKB-UniRule"/>
</dbReference>
<feature type="binding site" evidence="6">
    <location>
        <position position="119"/>
    </location>
    <ligand>
        <name>FAD</name>
        <dbReference type="ChEBI" id="CHEBI:57692"/>
    </ligand>
</feature>
<feature type="binding site" evidence="6">
    <location>
        <position position="33"/>
    </location>
    <ligand>
        <name>FAD</name>
        <dbReference type="ChEBI" id="CHEBI:57692"/>
    </ligand>
</feature>
<protein>
    <recommendedName>
        <fullName evidence="6">Ferredoxin--NADP reductase</fullName>
        <shortName evidence="6">FNR</shortName>
        <shortName evidence="6">Fd-NADP(+) reductase</shortName>
        <ecNumber evidence="6">1.18.1.2</ecNumber>
    </recommendedName>
</protein>
<sequence>MEVYDVTILGAGPVGLFAAFYAGMRKRKIKVIDSLDQVGGQLAALYPEKVIYDIPGQPEIAAGTLIKNLEQQLTKFPVTYALGQRVENYREEGDLLAIETDQEIHYTKTLILATGQGSFAPRKLTVPGADTFEGRGISYFVTAPEQYRNQRVLIAGGGDSALDWALSLEALGAEVGLVHRRDKFRAHEYQVENLEKSGVKRYTPYVIAELHGDTRLRQVTLAHKKTGEHVILPTDELLVNYGFVTDRKSHWPLEQDTAGITVSSNMATSFPGVFACGDAASYPGKVNLIATGFGEAATAVNNAVAFLDPSSRRQPAHSTSLFA</sequence>
<dbReference type="PANTHER" id="PTHR48105">
    <property type="entry name" value="THIOREDOXIN REDUCTASE 1-RELATED-RELATED"/>
    <property type="match status" value="1"/>
</dbReference>
<dbReference type="PRINTS" id="PR00469">
    <property type="entry name" value="PNDRDTASEII"/>
</dbReference>
<comment type="subunit">
    <text evidence="1 6">Homodimer.</text>
</comment>
<dbReference type="EC" id="1.18.1.2" evidence="6"/>
<dbReference type="RefSeq" id="WP_311834809.1">
    <property type="nucleotide sequence ID" value="NZ_JARQBJ010000001.1"/>
</dbReference>
<feature type="binding site" evidence="6">
    <location>
        <position position="41"/>
    </location>
    <ligand>
        <name>FAD</name>
        <dbReference type="ChEBI" id="CHEBI:57692"/>
    </ligand>
</feature>
<keyword evidence="4 6" id="KW-0521">NADP</keyword>
<dbReference type="SUPFAM" id="SSF51905">
    <property type="entry name" value="FAD/NAD(P)-binding domain"/>
    <property type="match status" value="1"/>
</dbReference>
<dbReference type="InterPro" id="IPR036188">
    <property type="entry name" value="FAD/NAD-bd_sf"/>
</dbReference>
<evidence type="ECO:0000256" key="2">
    <source>
        <dbReference type="ARBA" id="ARBA00022630"/>
    </source>
</evidence>
<dbReference type="InterPro" id="IPR022890">
    <property type="entry name" value="Fd--NADP_Rdtase_type_2"/>
</dbReference>
<feature type="transmembrane region" description="Helical" evidence="7">
    <location>
        <begin position="6"/>
        <end position="24"/>
    </location>
</feature>
<keyword evidence="7" id="KW-1133">Transmembrane helix</keyword>
<comment type="cofactor">
    <cofactor evidence="6">
        <name>FAD</name>
        <dbReference type="ChEBI" id="CHEBI:57692"/>
    </cofactor>
    <text evidence="6">Binds 1 FAD per subunit.</text>
</comment>
<dbReference type="EMBL" id="JARQBJ010000001">
    <property type="protein sequence ID" value="MDT2808989.1"/>
    <property type="molecule type" value="Genomic_DNA"/>
</dbReference>
<evidence type="ECO:0000259" key="8">
    <source>
        <dbReference type="Pfam" id="PF07992"/>
    </source>
</evidence>
<proteinExistence type="inferred from homology"/>
<feature type="domain" description="FAD/NAD(P)-binding" evidence="8">
    <location>
        <begin position="4"/>
        <end position="293"/>
    </location>
</feature>
<feature type="binding site" evidence="6">
    <location>
        <position position="86"/>
    </location>
    <ligand>
        <name>FAD</name>
        <dbReference type="ChEBI" id="CHEBI:57692"/>
    </ligand>
</feature>
<dbReference type="HAMAP" id="MF_01685">
    <property type="entry name" value="FENR2"/>
    <property type="match status" value="1"/>
</dbReference>
<evidence type="ECO:0000256" key="6">
    <source>
        <dbReference type="HAMAP-Rule" id="MF_01685"/>
    </source>
</evidence>
<evidence type="ECO:0000256" key="1">
    <source>
        <dbReference type="ARBA" id="ARBA00011738"/>
    </source>
</evidence>
<dbReference type="GO" id="GO:0050661">
    <property type="term" value="F:NADP binding"/>
    <property type="evidence" value="ECO:0007669"/>
    <property type="project" value="UniProtKB-UniRule"/>
</dbReference>
<comment type="caution">
    <text evidence="9">The sequence shown here is derived from an EMBL/GenBank/DDBJ whole genome shotgun (WGS) entry which is preliminary data.</text>
</comment>
<feature type="binding site" evidence="6">
    <location>
        <position position="278"/>
    </location>
    <ligand>
        <name>FAD</name>
        <dbReference type="ChEBI" id="CHEBI:57692"/>
    </ligand>
</feature>
<dbReference type="Pfam" id="PF07992">
    <property type="entry name" value="Pyr_redox_2"/>
    <property type="match status" value="1"/>
</dbReference>
<name>A0AAW8TWQ9_9ENTE</name>
<feature type="binding site" evidence="6">
    <location>
        <position position="46"/>
    </location>
    <ligand>
        <name>FAD</name>
        <dbReference type="ChEBI" id="CHEBI:57692"/>
    </ligand>
</feature>
<keyword evidence="5 6" id="KW-0560">Oxidoreductase</keyword>
<comment type="catalytic activity">
    <reaction evidence="6">
        <text>2 reduced [2Fe-2S]-[ferredoxin] + NADP(+) + H(+) = 2 oxidized [2Fe-2S]-[ferredoxin] + NADPH</text>
        <dbReference type="Rhea" id="RHEA:20125"/>
        <dbReference type="Rhea" id="RHEA-COMP:10000"/>
        <dbReference type="Rhea" id="RHEA-COMP:10001"/>
        <dbReference type="ChEBI" id="CHEBI:15378"/>
        <dbReference type="ChEBI" id="CHEBI:33737"/>
        <dbReference type="ChEBI" id="CHEBI:33738"/>
        <dbReference type="ChEBI" id="CHEBI:57783"/>
        <dbReference type="ChEBI" id="CHEBI:58349"/>
        <dbReference type="EC" id="1.18.1.2"/>
    </reaction>
</comment>
<dbReference type="AlphaFoldDB" id="A0AAW8TWQ9"/>
<evidence type="ECO:0000256" key="5">
    <source>
        <dbReference type="ARBA" id="ARBA00023002"/>
    </source>
</evidence>
<evidence type="ECO:0000313" key="9">
    <source>
        <dbReference type="EMBL" id="MDT2808989.1"/>
    </source>
</evidence>
<dbReference type="InterPro" id="IPR023753">
    <property type="entry name" value="FAD/NAD-binding_dom"/>
</dbReference>
<dbReference type="Gene3D" id="3.50.50.60">
    <property type="entry name" value="FAD/NAD(P)-binding domain"/>
    <property type="match status" value="2"/>
</dbReference>
<dbReference type="Proteomes" id="UP001256711">
    <property type="component" value="Unassembled WGS sequence"/>
</dbReference>
<organism evidence="9 10">
    <name type="scientific">Enterococcus asini</name>
    <dbReference type="NCBI Taxonomy" id="57732"/>
    <lineage>
        <taxon>Bacteria</taxon>
        <taxon>Bacillati</taxon>
        <taxon>Bacillota</taxon>
        <taxon>Bacilli</taxon>
        <taxon>Lactobacillales</taxon>
        <taxon>Enterococcaceae</taxon>
        <taxon>Enterococcus</taxon>
    </lineage>
</organism>
<dbReference type="InterPro" id="IPR050097">
    <property type="entry name" value="Ferredoxin-NADP_redctase_2"/>
</dbReference>